<evidence type="ECO:0000313" key="3">
    <source>
        <dbReference type="Proteomes" id="UP000433876"/>
    </source>
</evidence>
<dbReference type="AlphaFoldDB" id="A0A8S8ZA65"/>
<gene>
    <name evidence="2" type="ORF">SMACR_07652</name>
</gene>
<feature type="region of interest" description="Disordered" evidence="1">
    <location>
        <begin position="280"/>
        <end position="310"/>
    </location>
</feature>
<name>A0A8S8ZA65_SORMA</name>
<organism evidence="2 3">
    <name type="scientific">Sordaria macrospora</name>
    <dbReference type="NCBI Taxonomy" id="5147"/>
    <lineage>
        <taxon>Eukaryota</taxon>
        <taxon>Fungi</taxon>
        <taxon>Dikarya</taxon>
        <taxon>Ascomycota</taxon>
        <taxon>Pezizomycotina</taxon>
        <taxon>Sordariomycetes</taxon>
        <taxon>Sordariomycetidae</taxon>
        <taxon>Sordariales</taxon>
        <taxon>Sordariaceae</taxon>
        <taxon>Sordaria</taxon>
    </lineage>
</organism>
<proteinExistence type="predicted"/>
<comment type="caution">
    <text evidence="2">The sequence shown here is derived from an EMBL/GenBank/DDBJ whole genome shotgun (WGS) entry which is preliminary data.</text>
</comment>
<sequence length="588" mass="67093">MTLIRVELTNRARARAAQPSQLPILSSKAIHKDGLGCTGLVSWPKSVSNCDDDPDSDLEPDPYFPSTLGSSSSATTLPLFPPLYLPFQTNPAILTHVQKSLDPHNPIILTIDVYPDFAKYPVPLPELNLEDVDDFEDPWDYFEEDEDIFSQDTRTKARLQQERMLASERNRVIDSAIDRIENIITTSEVTIANIKAVPNPNDPTTNVKGVKIVNIQELEQALTRTMKTWPELGVKFYWGLHNPLHSFKGPERVLTRDVFREMIPRTRVEMLRKKNLNKWSSTTQYSRRRNKSSNHPTPGTQTGTLQSPRQPYGGHVVHGIEFPDLTAKEDYQISGMHWDFYTDYWIFLATRRGAEELRDTEMSGNTYLIKYDLYKSEVIWTLNLEDRYDPRMAISKESRLYQRQYRGGSDSNLWEFMSRLQDAAPSFGNPEVKVLKAEQAWAMAPWRDNYQDETVFEWRSSSVLYPEQNLNPQEHCKINFSIYILHPDEATPTQGSKVINKDSLYLQGLVSWPKPQPELQPSPVDLDSSSGLGSDGEWDFCEPEKPVAVPLKGYLPFESNPAILAHVQKGIKPHCGPNGENGGIFRCF</sequence>
<evidence type="ECO:0000313" key="2">
    <source>
        <dbReference type="EMBL" id="KAA8624044.1"/>
    </source>
</evidence>
<accession>A0A8S8ZA65</accession>
<evidence type="ECO:0000256" key="1">
    <source>
        <dbReference type="SAM" id="MobiDB-lite"/>
    </source>
</evidence>
<dbReference type="Proteomes" id="UP000433876">
    <property type="component" value="Unassembled WGS sequence"/>
</dbReference>
<feature type="compositionally biased region" description="Polar residues" evidence="1">
    <location>
        <begin position="293"/>
        <end position="309"/>
    </location>
</feature>
<reference evidence="2 3" key="1">
    <citation type="submission" date="2017-07" db="EMBL/GenBank/DDBJ databases">
        <title>Genome sequence of the Sordaria macrospora wild type strain R19027.</title>
        <authorList>
            <person name="Nowrousian M."/>
            <person name="Teichert I."/>
            <person name="Kueck U."/>
        </authorList>
    </citation>
    <scope>NUCLEOTIDE SEQUENCE [LARGE SCALE GENOMIC DNA]</scope>
    <source>
        <strain evidence="2 3">R19027</strain>
        <tissue evidence="2">Mycelium</tissue>
    </source>
</reference>
<dbReference type="VEuPathDB" id="FungiDB:SMAC_07652"/>
<dbReference type="EMBL" id="NMPR01000269">
    <property type="protein sequence ID" value="KAA8624044.1"/>
    <property type="molecule type" value="Genomic_DNA"/>
</dbReference>
<protein>
    <submittedName>
        <fullName evidence="2">Uncharacterized protein</fullName>
    </submittedName>
</protein>